<protein>
    <submittedName>
        <fullName evidence="1">Uncharacterized protein</fullName>
    </submittedName>
</protein>
<reference evidence="1 2" key="1">
    <citation type="submission" date="2019-11" db="EMBL/GenBank/DDBJ databases">
        <title>Epiphytic Pseudomonas syringae from cherry orchards.</title>
        <authorList>
            <person name="Hulin M.T."/>
        </authorList>
    </citation>
    <scope>NUCLEOTIDE SEQUENCE [LARGE SCALE GENOMIC DNA]</scope>
    <source>
        <strain evidence="1 2">PA-6-9F</strain>
    </source>
</reference>
<dbReference type="Proteomes" id="UP000814172">
    <property type="component" value="Unassembled WGS sequence"/>
</dbReference>
<organism evidence="1 2">
    <name type="scientific">Pseudomonas proteolytica</name>
    <dbReference type="NCBI Taxonomy" id="219574"/>
    <lineage>
        <taxon>Bacteria</taxon>
        <taxon>Pseudomonadati</taxon>
        <taxon>Pseudomonadota</taxon>
        <taxon>Gammaproteobacteria</taxon>
        <taxon>Pseudomonadales</taxon>
        <taxon>Pseudomonadaceae</taxon>
        <taxon>Pseudomonas</taxon>
    </lineage>
</organism>
<keyword evidence="2" id="KW-1185">Reference proteome</keyword>
<dbReference type="AlphaFoldDB" id="A0AAW4ZZI4"/>
<name>A0AAW4ZZI4_9PSED</name>
<accession>A0AAW4ZZI4</accession>
<comment type="caution">
    <text evidence="1">The sequence shown here is derived from an EMBL/GenBank/DDBJ whole genome shotgun (WGS) entry which is preliminary data.</text>
</comment>
<evidence type="ECO:0000313" key="1">
    <source>
        <dbReference type="EMBL" id="MCF5056977.1"/>
    </source>
</evidence>
<proteinExistence type="predicted"/>
<evidence type="ECO:0000313" key="2">
    <source>
        <dbReference type="Proteomes" id="UP000814172"/>
    </source>
</evidence>
<dbReference type="EMBL" id="WKEW01000018">
    <property type="protein sequence ID" value="MCF5056977.1"/>
    <property type="molecule type" value="Genomic_DNA"/>
</dbReference>
<gene>
    <name evidence="1" type="ORF">GIW75_08410</name>
</gene>
<sequence>MMLHTLQATMTIQGEVLPDAVLDAREMSYMNFAREEHKKLEKILLTLVIPAMGGYENELACDIARHLEQIQSFSGNYCWRHRHLGASHGVVGQPAANGGLV</sequence>